<keyword evidence="2 7" id="KW-0288">FMN</keyword>
<evidence type="ECO:0000256" key="2">
    <source>
        <dbReference type="ARBA" id="ARBA00022643"/>
    </source>
</evidence>
<dbReference type="Proteomes" id="UP001157353">
    <property type="component" value="Unassembled WGS sequence"/>
</dbReference>
<keyword evidence="10" id="KW-1185">Reference proteome</keyword>
<comment type="function">
    <text evidence="7">Catalyzes the 6-electron oxidation of protoporphyrinogen IX to form protoporphyrin IX; under anaerobic conditions uses menaquinone as an electron acceptor, under aerobic conditions uses ubiquinone as an electron acceptor.</text>
</comment>
<keyword evidence="7" id="KW-1003">Cell membrane</keyword>
<dbReference type="EC" id="1.3.5.3" evidence="7"/>
<evidence type="ECO:0000256" key="6">
    <source>
        <dbReference type="ARBA" id="ARBA00023244"/>
    </source>
</evidence>
<evidence type="ECO:0000313" key="9">
    <source>
        <dbReference type="EMBL" id="GLS90679.1"/>
    </source>
</evidence>
<dbReference type="PANTHER" id="PTHR38030">
    <property type="entry name" value="PROTOPORPHYRINOGEN IX DEHYDROGENASE [MENAQUINONE]"/>
    <property type="match status" value="1"/>
</dbReference>
<feature type="domain" description="Flavodoxin" evidence="8">
    <location>
        <begin position="6"/>
        <end position="151"/>
    </location>
</feature>
<keyword evidence="6 7" id="KW-0627">Porphyrin biosynthesis</keyword>
<evidence type="ECO:0000313" key="10">
    <source>
        <dbReference type="Proteomes" id="UP001157353"/>
    </source>
</evidence>
<comment type="cofactor">
    <cofactor evidence="7">
        <name>FMN</name>
        <dbReference type="ChEBI" id="CHEBI:58210"/>
    </cofactor>
    <text evidence="7">Binds 1 FMN non-covalently per subunit.</text>
</comment>
<comment type="pathway">
    <text evidence="7">Porphyrin-containing compound metabolism; protoporphyrin-IX biosynthesis; protoporphyrin-IX from protoporphyrinogen-IX: step 1/1.</text>
</comment>
<dbReference type="InterPro" id="IPR026816">
    <property type="entry name" value="Flavodoxin_dom"/>
</dbReference>
<reference evidence="10" key="1">
    <citation type="journal article" date="2019" name="Int. J. Syst. Evol. Microbiol.">
        <title>The Global Catalogue of Microorganisms (GCM) 10K type strain sequencing project: providing services to taxonomists for standard genome sequencing and annotation.</title>
        <authorList>
            <consortium name="The Broad Institute Genomics Platform"/>
            <consortium name="The Broad Institute Genome Sequencing Center for Infectious Disease"/>
            <person name="Wu L."/>
            <person name="Ma J."/>
        </authorList>
    </citation>
    <scope>NUCLEOTIDE SEQUENCE [LARGE SCALE GENOMIC DNA]</scope>
    <source>
        <strain evidence="10">NBRC 103166</strain>
    </source>
</reference>
<dbReference type="InterPro" id="IPR044264">
    <property type="entry name" value="HemG"/>
</dbReference>
<keyword evidence="1 7" id="KW-0285">Flavoprotein</keyword>
<comment type="catalytic activity">
    <reaction evidence="7">
        <text>protoporphyrinogen IX + 3 a menaquinone = protoporphyrin IX + 3 a menaquinol</text>
        <dbReference type="Rhea" id="RHEA:27409"/>
        <dbReference type="Rhea" id="RHEA-COMP:9537"/>
        <dbReference type="Rhea" id="RHEA-COMP:9539"/>
        <dbReference type="ChEBI" id="CHEBI:16374"/>
        <dbReference type="ChEBI" id="CHEBI:18151"/>
        <dbReference type="ChEBI" id="CHEBI:57306"/>
        <dbReference type="ChEBI" id="CHEBI:57307"/>
        <dbReference type="EC" id="1.3.5.3"/>
    </reaction>
</comment>
<dbReference type="HAMAP" id="MF_00853">
    <property type="entry name" value="HemG"/>
    <property type="match status" value="1"/>
</dbReference>
<comment type="catalytic activity">
    <reaction evidence="7">
        <text>protoporphyrinogen IX + 3 a ubiquinone = protoporphyrin IX + 3 a ubiquinol</text>
        <dbReference type="Rhea" id="RHEA:63936"/>
        <dbReference type="Rhea" id="RHEA-COMP:9565"/>
        <dbReference type="Rhea" id="RHEA-COMP:9566"/>
        <dbReference type="ChEBI" id="CHEBI:16389"/>
        <dbReference type="ChEBI" id="CHEBI:17976"/>
        <dbReference type="ChEBI" id="CHEBI:57306"/>
        <dbReference type="ChEBI" id="CHEBI:57307"/>
    </reaction>
</comment>
<name>A0ABQ6DZS0_9GAMM</name>
<evidence type="ECO:0000256" key="1">
    <source>
        <dbReference type="ARBA" id="ARBA00022630"/>
    </source>
</evidence>
<dbReference type="Pfam" id="PF12724">
    <property type="entry name" value="Flavodoxin_5"/>
    <property type="match status" value="1"/>
</dbReference>
<dbReference type="SUPFAM" id="SSF52218">
    <property type="entry name" value="Flavoproteins"/>
    <property type="match status" value="1"/>
</dbReference>
<comment type="subcellular location">
    <subcellularLocation>
        <location evidence="7">Cell membrane</location>
        <topology evidence="7">Peripheral membrane protein</topology>
    </subcellularLocation>
</comment>
<evidence type="ECO:0000256" key="3">
    <source>
        <dbReference type="ARBA" id="ARBA00022741"/>
    </source>
</evidence>
<dbReference type="RefSeq" id="WP_284203801.1">
    <property type="nucleotide sequence ID" value="NZ_BSPQ01000005.1"/>
</dbReference>
<comment type="similarity">
    <text evidence="7">Belongs to the HemG family.</text>
</comment>
<keyword evidence="3 7" id="KW-0547">Nucleotide-binding</keyword>
<keyword evidence="4 7" id="KW-0560">Oxidoreductase</keyword>
<dbReference type="InterPro" id="IPR052200">
    <property type="entry name" value="Protoporphyrinogen_IX_DH"/>
</dbReference>
<dbReference type="Gene3D" id="3.40.50.360">
    <property type="match status" value="1"/>
</dbReference>
<dbReference type="PANTHER" id="PTHR38030:SF2">
    <property type="entry name" value="PROTOPORPHYRINOGEN IX DEHYDROGENASE [QUINONE]"/>
    <property type="match status" value="1"/>
</dbReference>
<keyword evidence="5" id="KW-0472">Membrane</keyword>
<evidence type="ECO:0000256" key="4">
    <source>
        <dbReference type="ARBA" id="ARBA00023002"/>
    </source>
</evidence>
<organism evidence="9 10">
    <name type="scientific">Psychromonas marina</name>
    <dbReference type="NCBI Taxonomy" id="88364"/>
    <lineage>
        <taxon>Bacteria</taxon>
        <taxon>Pseudomonadati</taxon>
        <taxon>Pseudomonadota</taxon>
        <taxon>Gammaproteobacteria</taxon>
        <taxon>Alteromonadales</taxon>
        <taxon>Psychromonadaceae</taxon>
        <taxon>Psychromonas</taxon>
    </lineage>
</organism>
<comment type="catalytic activity">
    <reaction evidence="7">
        <text>protoporphyrinogen IX + 3 a quinone = protoporphyrin IX + 3 a quinol</text>
        <dbReference type="Rhea" id="RHEA:65032"/>
        <dbReference type="ChEBI" id="CHEBI:24646"/>
        <dbReference type="ChEBI" id="CHEBI:57306"/>
        <dbReference type="ChEBI" id="CHEBI:57307"/>
        <dbReference type="ChEBI" id="CHEBI:132124"/>
        <dbReference type="EC" id="1.3.5.3"/>
    </reaction>
</comment>
<evidence type="ECO:0000256" key="7">
    <source>
        <dbReference type="HAMAP-Rule" id="MF_00853"/>
    </source>
</evidence>
<accession>A0ABQ6DZS0</accession>
<dbReference type="NCBIfam" id="NF008316">
    <property type="entry name" value="PRK11104.1"/>
    <property type="match status" value="1"/>
</dbReference>
<protein>
    <recommendedName>
        <fullName evidence="7">Protoporphyrinogen IX dehydrogenase [quinone]</fullName>
        <ecNumber evidence="7">1.3.5.3</ecNumber>
    </recommendedName>
    <alternativeName>
        <fullName evidence="7">Protoporphyrinogen IX dehydrogenase [menaquinone]</fullName>
    </alternativeName>
    <alternativeName>
        <fullName evidence="7">Protoporphyrinogen IX dehydrogenase [ubiquinone]</fullName>
    </alternativeName>
    <alternativeName>
        <fullName evidence="7">Protoporphyrinogen oxidase</fullName>
        <shortName evidence="7">PPO</shortName>
    </alternativeName>
</protein>
<evidence type="ECO:0000256" key="5">
    <source>
        <dbReference type="ARBA" id="ARBA00023136"/>
    </source>
</evidence>
<gene>
    <name evidence="7" type="primary">hemG</name>
    <name evidence="9" type="ORF">GCM10007916_17460</name>
</gene>
<dbReference type="EMBL" id="BSPQ01000005">
    <property type="protein sequence ID" value="GLS90679.1"/>
    <property type="molecule type" value="Genomic_DNA"/>
</dbReference>
<proteinExistence type="inferred from homology"/>
<dbReference type="InterPro" id="IPR029039">
    <property type="entry name" value="Flavoprotein-like_sf"/>
</dbReference>
<comment type="caution">
    <text evidence="9">The sequence shown here is derived from an EMBL/GenBank/DDBJ whole genome shotgun (WGS) entry which is preliminary data.</text>
</comment>
<evidence type="ECO:0000259" key="8">
    <source>
        <dbReference type="Pfam" id="PF12724"/>
    </source>
</evidence>
<sequence>MTVKTLVLYSSVDGQTLKIIERINKLVDGEAELFDIDNNPDIDFSQYSKVLIGASIRYGNFRKNLINYVNKHKAQLDKLPNAFFLVCLTARKPEKSLPSNNAYMAKFDQLSQWQPHLKGVFAGALLYSRYNWWQTLLIQLIMKMTGGSTDKSQDIELTDWAKVDTFSKDFSAL</sequence>